<feature type="region of interest" description="Disordered" evidence="1">
    <location>
        <begin position="288"/>
        <end position="344"/>
    </location>
</feature>
<evidence type="ECO:0000313" key="3">
    <source>
        <dbReference type="Proteomes" id="UP001431775"/>
    </source>
</evidence>
<comment type="caution">
    <text evidence="2">The sequence shown here is derived from an EMBL/GenBank/DDBJ whole genome shotgun (WGS) entry which is preliminary data.</text>
</comment>
<keyword evidence="3" id="KW-1185">Reference proteome</keyword>
<accession>A0ABT6Q809</accession>
<feature type="compositionally biased region" description="Polar residues" evidence="1">
    <location>
        <begin position="288"/>
        <end position="323"/>
    </location>
</feature>
<evidence type="ECO:0000256" key="1">
    <source>
        <dbReference type="SAM" id="MobiDB-lite"/>
    </source>
</evidence>
<organism evidence="2 3">
    <name type="scientific">Commensalibacter nepenthis</name>
    <dbReference type="NCBI Taxonomy" id="3043872"/>
    <lineage>
        <taxon>Bacteria</taxon>
        <taxon>Pseudomonadati</taxon>
        <taxon>Pseudomonadota</taxon>
        <taxon>Alphaproteobacteria</taxon>
        <taxon>Acetobacterales</taxon>
        <taxon>Acetobacteraceae</taxon>
    </lineage>
</organism>
<feature type="compositionally biased region" description="Polar residues" evidence="1">
    <location>
        <begin position="235"/>
        <end position="247"/>
    </location>
</feature>
<evidence type="ECO:0000313" key="2">
    <source>
        <dbReference type="EMBL" id="MDI2112500.1"/>
    </source>
</evidence>
<protein>
    <submittedName>
        <fullName evidence="2">Uncharacterized protein</fullName>
    </submittedName>
</protein>
<name>A0ABT6Q809_9PROT</name>
<dbReference type="Proteomes" id="UP001431775">
    <property type="component" value="Unassembled WGS sequence"/>
</dbReference>
<sequence length="344" mass="37516">MMIRPFTLFCVFFAGVSGMVLYAQKHKTTLLDKQITKIVYDTQRIKSRTAMLRTEWTLLNQPDRLKELSTKFIPVLHPYSPSQFVQMSAAASMLPPITKAPEKDKTREDLIKNVAENHEQAGNIVADATTTQTAAQKELHQTPAVQVPPIIVPPNNNVNHPSILQQKPQQTVKPVTTANNSVTEPVASSAPTPHKKVKIAEIADATDAIKTQNLKPQTVKKPSIVAKTKVKENSLTEQSVASASVPTTHRKKVKVTETADASDSIDTPNPKPQTIKKNHIENVAYNIQSGNPFSHNKTSKPKQAQSSSTNTQKKRPSTVTVAHSESALGGSNDEALPAPVPFAP</sequence>
<reference evidence="2" key="1">
    <citation type="submission" date="2023-05" db="EMBL/GenBank/DDBJ databases">
        <title>Whole genome sequence of Commensalibacter sp.</title>
        <authorList>
            <person name="Charoenyingcharoen P."/>
            <person name="Yukphan P."/>
        </authorList>
    </citation>
    <scope>NUCLEOTIDE SEQUENCE</scope>
    <source>
        <strain evidence="2">TBRC 10068</strain>
    </source>
</reference>
<feature type="region of interest" description="Disordered" evidence="1">
    <location>
        <begin position="234"/>
        <end position="275"/>
    </location>
</feature>
<gene>
    <name evidence="2" type="ORF">QJV33_04205</name>
</gene>
<dbReference type="RefSeq" id="WP_281462138.1">
    <property type="nucleotide sequence ID" value="NZ_JASBAN010000001.1"/>
</dbReference>
<dbReference type="EMBL" id="JASBAN010000001">
    <property type="protein sequence ID" value="MDI2112500.1"/>
    <property type="molecule type" value="Genomic_DNA"/>
</dbReference>
<proteinExistence type="predicted"/>